<comment type="caution">
    <text evidence="1">The sequence shown here is derived from an EMBL/GenBank/DDBJ whole genome shotgun (WGS) entry which is preliminary data.</text>
</comment>
<protein>
    <recommendedName>
        <fullName evidence="3">ATP-grasp domain-containing protein</fullName>
    </recommendedName>
</protein>
<evidence type="ECO:0008006" key="3">
    <source>
        <dbReference type="Google" id="ProtNLM"/>
    </source>
</evidence>
<dbReference type="RefSeq" id="WP_232189043.1">
    <property type="nucleotide sequence ID" value="NZ_JAIOAP010000017.1"/>
</dbReference>
<dbReference type="Proteomes" id="UP001493487">
    <property type="component" value="Unassembled WGS sequence"/>
</dbReference>
<dbReference type="EMBL" id="JASKHM010000018">
    <property type="protein sequence ID" value="MEQ4485971.1"/>
    <property type="molecule type" value="Genomic_DNA"/>
</dbReference>
<gene>
    <name evidence="1" type="ORF">QJS35_26685</name>
</gene>
<reference evidence="1 2" key="1">
    <citation type="journal article" date="2023" name="Genome Announc.">
        <title>Pan-Genome Analyses of the Genus Cohnella and Proposal of the Novel Species Cohnella silvisoli sp. nov., Isolated from Forest Soil.</title>
        <authorList>
            <person name="Wang C."/>
            <person name="Mao L."/>
            <person name="Bao G."/>
            <person name="Zhu H."/>
        </authorList>
    </citation>
    <scope>NUCLEOTIDE SEQUENCE [LARGE SCALE GENOMIC DNA]</scope>
    <source>
        <strain evidence="1 2">NL03-T5-1</strain>
    </source>
</reference>
<evidence type="ECO:0000313" key="1">
    <source>
        <dbReference type="EMBL" id="MEQ4485971.1"/>
    </source>
</evidence>
<proteinExistence type="predicted"/>
<sequence length="368" mass="42550">MNRKKRVAVIITEYWDISHADVFISKMMRGFSINGVPYQSTLEIAAMYVDQFPDNDMSRDMAKQYGVPMYDTIEETLKCGGNTFDLDGIIIIGELGDYPNNEFGQTMYPRREFFEICLNVMLEAGKIVPIFTDKGFAIVREDIEWVYEKVKTHRIPFMSSSSIPFCYQVPAQLPIPSGAPMKRMFGFIFSAVERYVYHTMEMMQSIAEKRAYGESGVKSVMAYEGEDAVRRLLQPEWESIYRAAGGFINLTDLDRFPYTLERPVFIEVNYADGLQAGMLYADKEVNKFVSAYQIYESEKPLCAEFYCQWQKPHVHSAIFVLELERFIHTGRALYPLERSLITTGTTDAVMKSLYYKKEIETPYLMVNY</sequence>
<organism evidence="1 2">
    <name type="scientific">Cohnella silvisoli</name>
    <dbReference type="NCBI Taxonomy" id="2873699"/>
    <lineage>
        <taxon>Bacteria</taxon>
        <taxon>Bacillati</taxon>
        <taxon>Bacillota</taxon>
        <taxon>Bacilli</taxon>
        <taxon>Bacillales</taxon>
        <taxon>Paenibacillaceae</taxon>
        <taxon>Cohnella</taxon>
    </lineage>
</organism>
<evidence type="ECO:0000313" key="2">
    <source>
        <dbReference type="Proteomes" id="UP001493487"/>
    </source>
</evidence>
<name>A0ABV1L161_9BACL</name>
<accession>A0ABV1L161</accession>
<keyword evidence="2" id="KW-1185">Reference proteome</keyword>